<keyword evidence="2" id="KW-1185">Reference proteome</keyword>
<dbReference type="AlphaFoldDB" id="A0A0D0IS61"/>
<gene>
    <name evidence="1" type="ORF">ST44_10325</name>
</gene>
<dbReference type="RefSeq" id="WP_042519830.1">
    <property type="nucleotide sequence ID" value="NZ_JXQI01000018.1"/>
</dbReference>
<organism evidence="1 2">
    <name type="scientific">Prevotella pectinovora</name>
    <dbReference type="NCBI Taxonomy" id="1602169"/>
    <lineage>
        <taxon>Bacteria</taxon>
        <taxon>Pseudomonadati</taxon>
        <taxon>Bacteroidota</taxon>
        <taxon>Bacteroidia</taxon>
        <taxon>Bacteroidales</taxon>
        <taxon>Prevotellaceae</taxon>
        <taxon>Prevotella</taxon>
    </lineage>
</organism>
<dbReference type="OrthoDB" id="1035881at2"/>
<protein>
    <submittedName>
        <fullName evidence="1">Uncharacterized protein</fullName>
    </submittedName>
</protein>
<proteinExistence type="predicted"/>
<evidence type="ECO:0000313" key="1">
    <source>
        <dbReference type="EMBL" id="KIP60836.1"/>
    </source>
</evidence>
<accession>A0A0D0IS61</accession>
<dbReference type="STRING" id="1602171.ST44_10325"/>
<evidence type="ECO:0000313" key="2">
    <source>
        <dbReference type="Proteomes" id="UP000032046"/>
    </source>
</evidence>
<sequence length="550" mass="61574">MSIRSNTLPMGHDLAPELQDILRRNGMQAHIVRQGDGFALAVQGHDSPLLTYPINQQQMRAMVDWGTNSANKKAYNTLAGLLSNDFYLPRSFVHARNANGRVAMGLHGYRIGVGEYGRLPWDRRGLHPMMDPYHGRFLGWTPRQQEGWHMRRVGGALFMQGAPMVPDRPDGRMKPGELQSGAYGFYYKGQQTQVVQPSQDVLANLQTVIQPVEVKPRPVEPAKPYNELITSKVYFTNEKFRECLDSHGILIDPEKKTLTIQSTGAKQDFVYDLTEEELKKLNSNSVKEVSVQARLDIINDVIKADFNDKITMDMLNSKEHIGITLKPEVAAELDQRQSLLLEQTNVQGVHQPLDPSLSVQREPEDKTVAHVDGQSLYDINEGKGWYREGKHGREVTVDDIKVEPVRNEQGEQQKDAKGNNLYRMTAVINGESISHEITQKQYDKFMAIDDYHRMKLFSHIFNEVDMKNVPGSHAGIGAQIGGALLAGLAVMGELGHMHHSGPAVFVEHHHDHDPRPHIYFKPGVDSPQDIASRAFDAGVNAGMHGVGLGR</sequence>
<name>A0A0D0IS61_9BACT</name>
<comment type="caution">
    <text evidence="1">The sequence shown here is derived from an EMBL/GenBank/DDBJ whole genome shotgun (WGS) entry which is preliminary data.</text>
</comment>
<reference evidence="1 2" key="1">
    <citation type="submission" date="2015-01" db="EMBL/GenBank/DDBJ databases">
        <title>Comparative genomics of non-oral Prevotella species.</title>
        <authorList>
            <person name="Accetto T."/>
            <person name="Nograsek B."/>
            <person name="Avgustin G."/>
        </authorList>
    </citation>
    <scope>NUCLEOTIDE SEQUENCE [LARGE SCALE GENOMIC DNA]</scope>
    <source>
        <strain evidence="1 2">P5-119</strain>
    </source>
</reference>
<dbReference type="Proteomes" id="UP000032046">
    <property type="component" value="Unassembled WGS sequence"/>
</dbReference>
<dbReference type="EMBL" id="JXQK01000075">
    <property type="protein sequence ID" value="KIP60836.1"/>
    <property type="molecule type" value="Genomic_DNA"/>
</dbReference>